<dbReference type="InterPro" id="IPR023000">
    <property type="entry name" value="Shikimate_kinase_CS"/>
</dbReference>
<evidence type="ECO:0000256" key="9">
    <source>
        <dbReference type="ARBA" id="ARBA00023141"/>
    </source>
</evidence>
<dbReference type="GO" id="GO:0009073">
    <property type="term" value="P:aromatic amino acid family biosynthetic process"/>
    <property type="evidence" value="ECO:0007669"/>
    <property type="project" value="UniProtKB-KW"/>
</dbReference>
<comment type="caution">
    <text evidence="11">The sequence shown here is derived from an EMBL/GenBank/DDBJ whole genome shotgun (WGS) entry which is preliminary data.</text>
</comment>
<dbReference type="GO" id="GO:0008652">
    <property type="term" value="P:amino acid biosynthetic process"/>
    <property type="evidence" value="ECO:0007669"/>
    <property type="project" value="UniProtKB-KW"/>
</dbReference>
<keyword evidence="9" id="KW-0057">Aromatic amino acid biosynthesis</keyword>
<keyword evidence="8" id="KW-0067">ATP-binding</keyword>
<dbReference type="InterPro" id="IPR031322">
    <property type="entry name" value="Shikimate/glucono_kinase"/>
</dbReference>
<evidence type="ECO:0000313" key="11">
    <source>
        <dbReference type="EMBL" id="GAH42371.1"/>
    </source>
</evidence>
<keyword evidence="5" id="KW-0808">Transferase</keyword>
<dbReference type="PANTHER" id="PTHR21087">
    <property type="entry name" value="SHIKIMATE KINASE"/>
    <property type="match status" value="1"/>
</dbReference>
<evidence type="ECO:0000256" key="7">
    <source>
        <dbReference type="ARBA" id="ARBA00022777"/>
    </source>
</evidence>
<reference evidence="11" key="1">
    <citation type="journal article" date="2014" name="Front. Microbiol.">
        <title>High frequency of phylogenetically diverse reductive dehalogenase-homologous genes in deep subseafloor sedimentary metagenomes.</title>
        <authorList>
            <person name="Kawai M."/>
            <person name="Futagami T."/>
            <person name="Toyoda A."/>
            <person name="Takaki Y."/>
            <person name="Nishi S."/>
            <person name="Hori S."/>
            <person name="Arai W."/>
            <person name="Tsubouchi T."/>
            <person name="Morono Y."/>
            <person name="Uchiyama I."/>
            <person name="Ito T."/>
            <person name="Fujiyama A."/>
            <person name="Inagaki F."/>
            <person name="Takami H."/>
        </authorList>
    </citation>
    <scope>NUCLEOTIDE SEQUENCE</scope>
    <source>
        <strain evidence="11">Expedition CK06-06</strain>
    </source>
</reference>
<dbReference type="UniPathway" id="UPA00053">
    <property type="reaction ID" value="UER00088"/>
</dbReference>
<dbReference type="EC" id="2.7.1.71" evidence="3"/>
<dbReference type="HAMAP" id="MF_00109">
    <property type="entry name" value="Shikimate_kinase"/>
    <property type="match status" value="1"/>
</dbReference>
<dbReference type="GO" id="GO:0005524">
    <property type="term" value="F:ATP binding"/>
    <property type="evidence" value="ECO:0007669"/>
    <property type="project" value="UniProtKB-KW"/>
</dbReference>
<evidence type="ECO:0000256" key="8">
    <source>
        <dbReference type="ARBA" id="ARBA00022840"/>
    </source>
</evidence>
<dbReference type="Gene3D" id="3.40.50.300">
    <property type="entry name" value="P-loop containing nucleotide triphosphate hydrolases"/>
    <property type="match status" value="1"/>
</dbReference>
<dbReference type="GO" id="GO:0004765">
    <property type="term" value="F:shikimate kinase activity"/>
    <property type="evidence" value="ECO:0007669"/>
    <property type="project" value="UniProtKB-EC"/>
</dbReference>
<accession>X1F9Q4</accession>
<comment type="similarity">
    <text evidence="2">Belongs to the shikimate kinase family.</text>
</comment>
<proteinExistence type="inferred from homology"/>
<dbReference type="PROSITE" id="PS01128">
    <property type="entry name" value="SHIKIMATE_KINASE"/>
    <property type="match status" value="1"/>
</dbReference>
<sequence>MNLVLIGYRCTGKTTIGEILAEKLGWPLVDTDTLVQERAGRSIQEIVEEGGWADFRRREREIIADVAARDRQVISAGGGAVLDEENAKALRARGRVVLLTASPETIWDRMQADPKTAAERPNLTDSGGIAEIRNLLAERRPKYLAACHYEIQTDRFSPEETTGRILAWIKVNGDL</sequence>
<dbReference type="GO" id="GO:0009423">
    <property type="term" value="P:chorismate biosynthetic process"/>
    <property type="evidence" value="ECO:0007669"/>
    <property type="project" value="UniProtKB-UniPathway"/>
</dbReference>
<dbReference type="CDD" id="cd00464">
    <property type="entry name" value="SK"/>
    <property type="match status" value="1"/>
</dbReference>
<evidence type="ECO:0000256" key="1">
    <source>
        <dbReference type="ARBA" id="ARBA00004842"/>
    </source>
</evidence>
<name>X1F9Q4_9ZZZZ</name>
<organism evidence="11">
    <name type="scientific">marine sediment metagenome</name>
    <dbReference type="NCBI Taxonomy" id="412755"/>
    <lineage>
        <taxon>unclassified sequences</taxon>
        <taxon>metagenomes</taxon>
        <taxon>ecological metagenomes</taxon>
    </lineage>
</organism>
<dbReference type="AlphaFoldDB" id="X1F9Q4"/>
<gene>
    <name evidence="11" type="ORF">S03H2_11483</name>
</gene>
<comment type="catalytic activity">
    <reaction evidence="10">
        <text>shikimate + ATP = 3-phosphoshikimate + ADP + H(+)</text>
        <dbReference type="Rhea" id="RHEA:13121"/>
        <dbReference type="ChEBI" id="CHEBI:15378"/>
        <dbReference type="ChEBI" id="CHEBI:30616"/>
        <dbReference type="ChEBI" id="CHEBI:36208"/>
        <dbReference type="ChEBI" id="CHEBI:145989"/>
        <dbReference type="ChEBI" id="CHEBI:456216"/>
        <dbReference type="EC" id="2.7.1.71"/>
    </reaction>
</comment>
<keyword evidence="6" id="KW-0547">Nucleotide-binding</keyword>
<evidence type="ECO:0000256" key="5">
    <source>
        <dbReference type="ARBA" id="ARBA00022679"/>
    </source>
</evidence>
<dbReference type="EMBL" id="BARU01005861">
    <property type="protein sequence ID" value="GAH42371.1"/>
    <property type="molecule type" value="Genomic_DNA"/>
</dbReference>
<dbReference type="SUPFAM" id="SSF52540">
    <property type="entry name" value="P-loop containing nucleoside triphosphate hydrolases"/>
    <property type="match status" value="1"/>
</dbReference>
<comment type="pathway">
    <text evidence="1">Metabolic intermediate biosynthesis; chorismate biosynthesis; chorismate from D-erythrose 4-phosphate and phosphoenolpyruvate: step 5/7.</text>
</comment>
<keyword evidence="7" id="KW-0418">Kinase</keyword>
<evidence type="ECO:0000256" key="6">
    <source>
        <dbReference type="ARBA" id="ARBA00022741"/>
    </source>
</evidence>
<dbReference type="PRINTS" id="PR01100">
    <property type="entry name" value="SHIKIMTKNASE"/>
</dbReference>
<evidence type="ECO:0000256" key="3">
    <source>
        <dbReference type="ARBA" id="ARBA00012154"/>
    </source>
</evidence>
<dbReference type="GO" id="GO:0005829">
    <property type="term" value="C:cytosol"/>
    <property type="evidence" value="ECO:0007669"/>
    <property type="project" value="TreeGrafter"/>
</dbReference>
<dbReference type="InterPro" id="IPR027417">
    <property type="entry name" value="P-loop_NTPase"/>
</dbReference>
<dbReference type="PANTHER" id="PTHR21087:SF16">
    <property type="entry name" value="SHIKIMATE KINASE 1, CHLOROPLASTIC"/>
    <property type="match status" value="1"/>
</dbReference>
<evidence type="ECO:0000256" key="10">
    <source>
        <dbReference type="ARBA" id="ARBA00048567"/>
    </source>
</evidence>
<protein>
    <recommendedName>
        <fullName evidence="3">shikimate kinase</fullName>
        <ecNumber evidence="3">2.7.1.71</ecNumber>
    </recommendedName>
</protein>
<keyword evidence="4" id="KW-0028">Amino-acid biosynthesis</keyword>
<evidence type="ECO:0000256" key="4">
    <source>
        <dbReference type="ARBA" id="ARBA00022605"/>
    </source>
</evidence>
<dbReference type="InterPro" id="IPR000623">
    <property type="entry name" value="Shikimate_kinase/TSH1"/>
</dbReference>
<evidence type="ECO:0000256" key="2">
    <source>
        <dbReference type="ARBA" id="ARBA00006997"/>
    </source>
</evidence>
<dbReference type="Pfam" id="PF01202">
    <property type="entry name" value="SKI"/>
    <property type="match status" value="1"/>
</dbReference>